<dbReference type="EMBL" id="JAUEPS010000037">
    <property type="protein sequence ID" value="KAK0449781.1"/>
    <property type="molecule type" value="Genomic_DNA"/>
</dbReference>
<keyword evidence="3" id="KW-1185">Reference proteome</keyword>
<accession>A0AA39JVN9</accession>
<dbReference type="AlphaFoldDB" id="A0AA39JVN9"/>
<feature type="region of interest" description="Disordered" evidence="1">
    <location>
        <begin position="355"/>
        <end position="375"/>
    </location>
</feature>
<dbReference type="Proteomes" id="UP001175211">
    <property type="component" value="Unassembled WGS sequence"/>
</dbReference>
<evidence type="ECO:0000313" key="3">
    <source>
        <dbReference type="Proteomes" id="UP001175211"/>
    </source>
</evidence>
<gene>
    <name evidence="2" type="ORF">EV420DRAFT_1646777</name>
</gene>
<evidence type="ECO:0000256" key="1">
    <source>
        <dbReference type="SAM" id="MobiDB-lite"/>
    </source>
</evidence>
<comment type="caution">
    <text evidence="2">The sequence shown here is derived from an EMBL/GenBank/DDBJ whole genome shotgun (WGS) entry which is preliminary data.</text>
</comment>
<name>A0AA39JVN9_ARMTA</name>
<proteinExistence type="predicted"/>
<reference evidence="2" key="1">
    <citation type="submission" date="2023-06" db="EMBL/GenBank/DDBJ databases">
        <authorList>
            <consortium name="Lawrence Berkeley National Laboratory"/>
            <person name="Ahrendt S."/>
            <person name="Sahu N."/>
            <person name="Indic B."/>
            <person name="Wong-Bajracharya J."/>
            <person name="Merenyi Z."/>
            <person name="Ke H.-M."/>
            <person name="Monk M."/>
            <person name="Kocsube S."/>
            <person name="Drula E."/>
            <person name="Lipzen A."/>
            <person name="Balint B."/>
            <person name="Henrissat B."/>
            <person name="Andreopoulos B."/>
            <person name="Martin F.M."/>
            <person name="Harder C.B."/>
            <person name="Rigling D."/>
            <person name="Ford K.L."/>
            <person name="Foster G.D."/>
            <person name="Pangilinan J."/>
            <person name="Papanicolaou A."/>
            <person name="Barry K."/>
            <person name="LaButti K."/>
            <person name="Viragh M."/>
            <person name="Koriabine M."/>
            <person name="Yan M."/>
            <person name="Riley R."/>
            <person name="Champramary S."/>
            <person name="Plett K.L."/>
            <person name="Tsai I.J."/>
            <person name="Slot J."/>
            <person name="Sipos G."/>
            <person name="Plett J."/>
            <person name="Nagy L.G."/>
            <person name="Grigoriev I.V."/>
        </authorList>
    </citation>
    <scope>NUCLEOTIDE SEQUENCE</scope>
    <source>
        <strain evidence="2">CCBAS 213</strain>
    </source>
</reference>
<organism evidence="2 3">
    <name type="scientific">Armillaria tabescens</name>
    <name type="common">Ringless honey mushroom</name>
    <name type="synonym">Agaricus tabescens</name>
    <dbReference type="NCBI Taxonomy" id="1929756"/>
    <lineage>
        <taxon>Eukaryota</taxon>
        <taxon>Fungi</taxon>
        <taxon>Dikarya</taxon>
        <taxon>Basidiomycota</taxon>
        <taxon>Agaricomycotina</taxon>
        <taxon>Agaricomycetes</taxon>
        <taxon>Agaricomycetidae</taxon>
        <taxon>Agaricales</taxon>
        <taxon>Marasmiineae</taxon>
        <taxon>Physalacriaceae</taxon>
        <taxon>Desarmillaria</taxon>
    </lineage>
</organism>
<dbReference type="RefSeq" id="XP_060327073.1">
    <property type="nucleotide sequence ID" value="XM_060477957.1"/>
</dbReference>
<evidence type="ECO:0000313" key="2">
    <source>
        <dbReference type="EMBL" id="KAK0449781.1"/>
    </source>
</evidence>
<dbReference type="GeneID" id="85361505"/>
<sequence>MADPVVYDDDDDDEDEPFDAEYFEDMAFRIRSLSNAIWITEDHIPKMDPPPEKRSIFRAYSCLATLLTRDSRQHEPVVVTGNHFLGRTGNGPSVEMDSVAPIPQFLTALVVVDERSQWSQSSPSYDAMDVEPQLSQILHRVIIQPGESGLEQLSETTELTPDITRYAEDLMEIIFTLSKSKDPEQFLRACRYIFRQCWPDIFARVFASESVIPFNHYIYSSFVDFLRAWEPQPDDEMYILGETDGWEAVLRTSLLAKLLQSKDIGRDENVFEGRDEYALTLETAGEWFSILCDILEAIIDSALRFDADRTAGSELDTLIENTHVLTELLDCGGIQRILKAPSLASHLISCKGQMDNERFEPDTDPAHKTIDDERRDGELPGEHLLRYLQTLLAWFESLDTLASTVAERAEEEGLPTLRIVYSYQPTPDATPAKPLQMYSPTKTIEFLLEQEDYDPRTMEAKPRAWSDEQLQDIHEAVEKLFPRPGAKRQNFIGSVHSEALLMDYLAETMWLYLDQDNMYGFKESNKFVALPLHHQTCYCCSFLYSVLFCKSVHPWNVRNRRFPGRLIPWTPPRLWHNTDALNALDSHLLEMIETALNSAVRSKTPTMEMFGLGEVLNQSLGGILRET</sequence>
<protein>
    <submittedName>
        <fullName evidence="2">Uncharacterized protein</fullName>
    </submittedName>
</protein>